<keyword evidence="3 4" id="KW-0732">Signal</keyword>
<dbReference type="SUPFAM" id="SSF53822">
    <property type="entry name" value="Periplasmic binding protein-like I"/>
    <property type="match status" value="1"/>
</dbReference>
<dbReference type="InterPro" id="IPR028082">
    <property type="entry name" value="Peripla_BP_I"/>
</dbReference>
<dbReference type="EMBL" id="JBBMRA010000014">
    <property type="protein sequence ID" value="MEM5537365.1"/>
    <property type="molecule type" value="Genomic_DNA"/>
</dbReference>
<dbReference type="NCBIfam" id="NF008185">
    <property type="entry name" value="PRK10936.1"/>
    <property type="match status" value="1"/>
</dbReference>
<proteinExistence type="inferred from homology"/>
<reference evidence="6 7" key="1">
    <citation type="submission" date="2024-03" db="EMBL/GenBank/DDBJ databases">
        <title>Community enrichment and isolation of bacterial strains for fucoidan degradation.</title>
        <authorList>
            <person name="Sichert A."/>
        </authorList>
    </citation>
    <scope>NUCLEOTIDE SEQUENCE [LARGE SCALE GENOMIC DNA]</scope>
    <source>
        <strain evidence="6 7">AS76</strain>
    </source>
</reference>
<gene>
    <name evidence="6" type="primary">torT</name>
    <name evidence="6" type="ORF">WNY58_13300</name>
</gene>
<keyword evidence="7" id="KW-1185">Reference proteome</keyword>
<name>A0ABU9TUH1_9GAMM</name>
<feature type="domain" description="Periplasmic binding protein" evidence="5">
    <location>
        <begin position="68"/>
        <end position="321"/>
    </location>
</feature>
<evidence type="ECO:0000313" key="6">
    <source>
        <dbReference type="EMBL" id="MEM5537365.1"/>
    </source>
</evidence>
<dbReference type="RefSeq" id="WP_342854769.1">
    <property type="nucleotide sequence ID" value="NZ_JBBMRA010000014.1"/>
</dbReference>
<dbReference type="CDD" id="cd06306">
    <property type="entry name" value="PBP1_TorT-like"/>
    <property type="match status" value="1"/>
</dbReference>
<evidence type="ECO:0000259" key="5">
    <source>
        <dbReference type="Pfam" id="PF13407"/>
    </source>
</evidence>
<accession>A0ABU9TUH1</accession>
<feature type="chain" id="PRO_5046670371" evidence="4">
    <location>
        <begin position="27"/>
        <end position="367"/>
    </location>
</feature>
<comment type="similarity">
    <text evidence="2">Belongs to the bacterial solute-binding protein 2 family.</text>
</comment>
<protein>
    <submittedName>
        <fullName evidence="6">TMAO reductase system periplasmic protein TorT</fullName>
    </submittedName>
</protein>
<dbReference type="Gene3D" id="3.40.50.2300">
    <property type="match status" value="2"/>
</dbReference>
<dbReference type="InterPro" id="IPR025997">
    <property type="entry name" value="SBP_2_dom"/>
</dbReference>
<dbReference type="Proteomes" id="UP001449225">
    <property type="component" value="Unassembled WGS sequence"/>
</dbReference>
<sequence length="367" mass="39966">MMRCSLTTLISILLLKCAVVTAYAQAGVPWYPFPVEVQGRSIDGETEKNIAFYSPLKTAQKTWRICTSFPHMKDSYWLAVNFGVVSEASRLGINLEVHEAGGYDHLQTQLQQIRKCVEEGSNGVIIGAISYKGLDDLVEELHNKGIPVIDVINGMSSSRVAARSLVSFEEMGFSAGAYLAQLHATSNSPAKVAWFPGPEGAGWVLAGDWGFQKALMGSDVNIVAKRYGDTGKLVQTALLNEVLDMHPDIDYIVGTAVTASAAIKVLRARGLSDQVKILAYYFTPEVYRGIKRGQIVGAPTDSAVIQGRIAVDQLVRVLEKKTYIRHVGPEIYVVDQKNINALARLTSLAPSGFRATYSVGVRLKGED</sequence>
<evidence type="ECO:0000256" key="3">
    <source>
        <dbReference type="ARBA" id="ARBA00022729"/>
    </source>
</evidence>
<dbReference type="Pfam" id="PF13407">
    <property type="entry name" value="Peripla_BP_4"/>
    <property type="match status" value="1"/>
</dbReference>
<evidence type="ECO:0000256" key="1">
    <source>
        <dbReference type="ARBA" id="ARBA00004196"/>
    </source>
</evidence>
<comment type="caution">
    <text evidence="6">The sequence shown here is derived from an EMBL/GenBank/DDBJ whole genome shotgun (WGS) entry which is preliminary data.</text>
</comment>
<evidence type="ECO:0000256" key="4">
    <source>
        <dbReference type="SAM" id="SignalP"/>
    </source>
</evidence>
<evidence type="ECO:0000313" key="7">
    <source>
        <dbReference type="Proteomes" id="UP001449225"/>
    </source>
</evidence>
<organism evidence="6 7">
    <name type="scientific">Neptuniibacter pectenicola</name>
    <dbReference type="NCBI Taxonomy" id="1806669"/>
    <lineage>
        <taxon>Bacteria</taxon>
        <taxon>Pseudomonadati</taxon>
        <taxon>Pseudomonadota</taxon>
        <taxon>Gammaproteobacteria</taxon>
        <taxon>Oceanospirillales</taxon>
        <taxon>Oceanospirillaceae</taxon>
        <taxon>Neptuniibacter</taxon>
    </lineage>
</organism>
<dbReference type="PANTHER" id="PTHR46847">
    <property type="entry name" value="D-ALLOSE-BINDING PERIPLASMIC PROTEIN-RELATED"/>
    <property type="match status" value="1"/>
</dbReference>
<comment type="subcellular location">
    <subcellularLocation>
        <location evidence="1">Cell envelope</location>
    </subcellularLocation>
</comment>
<dbReference type="PANTHER" id="PTHR46847:SF1">
    <property type="entry name" value="D-ALLOSE-BINDING PERIPLASMIC PROTEIN-RELATED"/>
    <property type="match status" value="1"/>
</dbReference>
<feature type="signal peptide" evidence="4">
    <location>
        <begin position="1"/>
        <end position="26"/>
    </location>
</feature>
<evidence type="ECO:0000256" key="2">
    <source>
        <dbReference type="ARBA" id="ARBA00007639"/>
    </source>
</evidence>